<accession>A0A3B3DXR5</accession>
<keyword evidence="3" id="KW-1185">Reference proteome</keyword>
<dbReference type="Ensembl" id="ENSOMET00000035915.1">
    <property type="protein sequence ID" value="ENSOMEP00000034913.1"/>
    <property type="gene ID" value="ENSOMEG00000021806.1"/>
</dbReference>
<sequence>MGEHPCASAPGGRPDSLQTGEPTGAGVGQKGPYMVTRALEANYERRLTDWVESVTRRAV</sequence>
<dbReference type="Proteomes" id="UP000261560">
    <property type="component" value="Unplaced"/>
</dbReference>
<dbReference type="AlphaFoldDB" id="A0A3B3DXR5"/>
<reference evidence="2" key="1">
    <citation type="submission" date="2025-08" db="UniProtKB">
        <authorList>
            <consortium name="Ensembl"/>
        </authorList>
    </citation>
    <scope>IDENTIFICATION</scope>
</reference>
<proteinExistence type="predicted"/>
<evidence type="ECO:0000313" key="3">
    <source>
        <dbReference type="Proteomes" id="UP000261560"/>
    </source>
</evidence>
<organism evidence="2 3">
    <name type="scientific">Oryzias melastigma</name>
    <name type="common">Marine medaka</name>
    <dbReference type="NCBI Taxonomy" id="30732"/>
    <lineage>
        <taxon>Eukaryota</taxon>
        <taxon>Metazoa</taxon>
        <taxon>Chordata</taxon>
        <taxon>Craniata</taxon>
        <taxon>Vertebrata</taxon>
        <taxon>Euteleostomi</taxon>
        <taxon>Actinopterygii</taxon>
        <taxon>Neopterygii</taxon>
        <taxon>Teleostei</taxon>
        <taxon>Neoteleostei</taxon>
        <taxon>Acanthomorphata</taxon>
        <taxon>Ovalentaria</taxon>
        <taxon>Atherinomorphae</taxon>
        <taxon>Beloniformes</taxon>
        <taxon>Adrianichthyidae</taxon>
        <taxon>Oryziinae</taxon>
        <taxon>Oryzias</taxon>
    </lineage>
</organism>
<dbReference type="PaxDb" id="30732-ENSOMEP00000034913"/>
<name>A0A3B3DXR5_ORYME</name>
<evidence type="ECO:0000256" key="1">
    <source>
        <dbReference type="SAM" id="MobiDB-lite"/>
    </source>
</evidence>
<protein>
    <submittedName>
        <fullName evidence="2">Uncharacterized protein</fullName>
    </submittedName>
</protein>
<feature type="region of interest" description="Disordered" evidence="1">
    <location>
        <begin position="1"/>
        <end position="31"/>
    </location>
</feature>
<evidence type="ECO:0000313" key="2">
    <source>
        <dbReference type="Ensembl" id="ENSOMEP00000034913.1"/>
    </source>
</evidence>
<reference evidence="2" key="2">
    <citation type="submission" date="2025-09" db="UniProtKB">
        <authorList>
            <consortium name="Ensembl"/>
        </authorList>
    </citation>
    <scope>IDENTIFICATION</scope>
</reference>